<keyword evidence="8" id="KW-0449">Lipoprotein</keyword>
<dbReference type="GO" id="GO:0098552">
    <property type="term" value="C:side of membrane"/>
    <property type="evidence" value="ECO:0007669"/>
    <property type="project" value="UniProtKB-KW"/>
</dbReference>
<evidence type="ECO:0000256" key="3">
    <source>
        <dbReference type="ARBA" id="ARBA00022475"/>
    </source>
</evidence>
<evidence type="ECO:0000256" key="1">
    <source>
        <dbReference type="ARBA" id="ARBA00002523"/>
    </source>
</evidence>
<feature type="domain" description="Trypanosome variant surface glycoprotein B-type N-terminal" evidence="13">
    <location>
        <begin position="12"/>
        <end position="368"/>
    </location>
</feature>
<evidence type="ECO:0000256" key="5">
    <source>
        <dbReference type="ARBA" id="ARBA00022729"/>
    </source>
</evidence>
<comment type="subcellular location">
    <subcellularLocation>
        <location evidence="2">Cell membrane</location>
        <topology evidence="2">Lipid-anchor</topology>
        <topology evidence="2">GPI-anchor</topology>
    </subcellularLocation>
</comment>
<evidence type="ECO:0000259" key="13">
    <source>
        <dbReference type="Pfam" id="PF13206"/>
    </source>
</evidence>
<organism evidence="14">
    <name type="scientific">Trypanosoma brucei</name>
    <dbReference type="NCBI Taxonomy" id="5691"/>
    <lineage>
        <taxon>Eukaryota</taxon>
        <taxon>Discoba</taxon>
        <taxon>Euglenozoa</taxon>
        <taxon>Kinetoplastea</taxon>
        <taxon>Metakinetoplastina</taxon>
        <taxon>Trypanosomatida</taxon>
        <taxon>Trypanosomatidae</taxon>
        <taxon>Trypanosoma</taxon>
    </lineage>
</organism>
<evidence type="ECO:0000313" key="14">
    <source>
        <dbReference type="EMBL" id="AGH60951.1"/>
    </source>
</evidence>
<evidence type="ECO:0000256" key="7">
    <source>
        <dbReference type="ARBA" id="ARBA00023180"/>
    </source>
</evidence>
<dbReference type="VEuPathDB" id="TriTrypDB:Tb1125.Tb11.v5.0924"/>
<protein>
    <submittedName>
        <fullName evidence="14">Variant surface glycoprotein 375</fullName>
    </submittedName>
</protein>
<keyword evidence="3" id="KW-1003">Cell membrane</keyword>
<dbReference type="VEuPathDB" id="TriTrypDB:Tb09.v4.0185"/>
<accession>M4SZX8</accession>
<proteinExistence type="predicted"/>
<name>M4SZX8_9TRYP</name>
<dbReference type="AlphaFoldDB" id="M4SZX8"/>
<dbReference type="VEuPathDB" id="TriTrypDB:Tb427_000079100"/>
<evidence type="ECO:0000259" key="12">
    <source>
        <dbReference type="Pfam" id="PF10659"/>
    </source>
</evidence>
<feature type="chain" id="PRO_5004058111" evidence="11">
    <location>
        <begin position="23"/>
        <end position="521"/>
    </location>
</feature>
<feature type="region of interest" description="Disordered" evidence="10">
    <location>
        <begin position="427"/>
        <end position="492"/>
    </location>
</feature>
<evidence type="ECO:0000256" key="2">
    <source>
        <dbReference type="ARBA" id="ARBA00004609"/>
    </source>
</evidence>
<dbReference type="Pfam" id="PF13206">
    <property type="entry name" value="VSG_B"/>
    <property type="match status" value="1"/>
</dbReference>
<evidence type="ECO:0000256" key="10">
    <source>
        <dbReference type="SAM" id="MobiDB-lite"/>
    </source>
</evidence>
<dbReference type="InterPro" id="IPR025932">
    <property type="entry name" value="Trypano_VSG_B_N_dom"/>
</dbReference>
<evidence type="ECO:0000256" key="8">
    <source>
        <dbReference type="ARBA" id="ARBA00023288"/>
    </source>
</evidence>
<keyword evidence="7" id="KW-0325">Glycoprotein</keyword>
<dbReference type="Pfam" id="PF10659">
    <property type="entry name" value="Trypan_glycop_C"/>
    <property type="match status" value="1"/>
</dbReference>
<feature type="signal peptide" evidence="11">
    <location>
        <begin position="1"/>
        <end position="22"/>
    </location>
</feature>
<reference evidence="14" key="2">
    <citation type="journal article" date="2014" name="Mol. Biochem. Parasitol.">
        <title>Capturing the variant surface glycoprotein repertoire (the VSGnome) of Trypanosoma brucei Lister 427.</title>
        <authorList>
            <person name="Cross G.A."/>
            <person name="Kim H.S."/>
            <person name="Wickstead B."/>
        </authorList>
    </citation>
    <scope>NUCLEOTIDE SEQUENCE</scope>
    <source>
        <strain evidence="14">Lister 427</strain>
    </source>
</reference>
<keyword evidence="5 11" id="KW-0732">Signal</keyword>
<reference evidence="14" key="1">
    <citation type="submission" date="2013-02" db="EMBL/GenBank/DDBJ databases">
        <authorList>
            <person name="Cross G.A.M."/>
            <person name="Kim H.-S."/>
            <person name="Wickstead B."/>
        </authorList>
    </citation>
    <scope>NUCLEOTIDE SEQUENCE</scope>
    <source>
        <strain evidence="14">Lister 427</strain>
    </source>
</reference>
<keyword evidence="4" id="KW-0336">GPI-anchor</keyword>
<dbReference type="GO" id="GO:0005886">
    <property type="term" value="C:plasma membrane"/>
    <property type="evidence" value="ECO:0007669"/>
    <property type="project" value="UniProtKB-SubCell"/>
</dbReference>
<comment type="function">
    <text evidence="1">VSG forms a coat on the surface of the parasite. The trypanosome evades the immune response of the host by expressing a series of antigenically distinct VSGs from an estimated 1000 VSG genes.</text>
</comment>
<evidence type="ECO:0000256" key="9">
    <source>
        <dbReference type="SAM" id="Coils"/>
    </source>
</evidence>
<dbReference type="EMBL" id="KC613520">
    <property type="protein sequence ID" value="AGH60951.1"/>
    <property type="molecule type" value="Genomic_DNA"/>
</dbReference>
<evidence type="ECO:0000256" key="11">
    <source>
        <dbReference type="SAM" id="SignalP"/>
    </source>
</evidence>
<feature type="domain" description="Trypanosome variant surface glycoprotein C-terminal" evidence="12">
    <location>
        <begin position="406"/>
        <end position="519"/>
    </location>
</feature>
<feature type="compositionally biased region" description="Basic and acidic residues" evidence="10">
    <location>
        <begin position="427"/>
        <end position="436"/>
    </location>
</feature>
<feature type="compositionally biased region" description="Basic and acidic residues" evidence="10">
    <location>
        <begin position="462"/>
        <end position="476"/>
    </location>
</feature>
<keyword evidence="9" id="KW-0175">Coiled coil</keyword>
<feature type="coiled-coil region" evidence="9">
    <location>
        <begin position="343"/>
        <end position="377"/>
    </location>
</feature>
<evidence type="ECO:0000256" key="4">
    <source>
        <dbReference type="ARBA" id="ARBA00022622"/>
    </source>
</evidence>
<sequence>MINSVFSLVLVAIASHSKRANGAVTAGGAATEFEALCNVVRLAAPTVTMPTAADTNWPVLEKIAKINMTVADKEWQQIFRKKGESKAYHDAPPSELKPNADWQEKWSLWKDAVEAADRGTEDADIKEMELDKLDERQRTLLRPHIIPIAEAAVTLTRNLAQDTVEGDKLTANEATATLLDAVYGEHPKAATVKFEKIFVAKPANNGRQAACEFGTTENRVRTVAATLACICYKDNAAGANQLCKREQAAETWTDAGATMTPVHIDNILALCGKPSTDPLTSEAVQDALQSIRSKITTKASDGYLGPFISGCSGEKDAGACVKITGYKDAADSKGQAIPWVGPLLILQQRLAIREKRIKEAEQINNQLNVELAKAIATRYAVKHTQAVLTTTVQQQKKEVNQHTAGCHLKNKTIEECPEADCNYDSEKKECKPKETGTENQAAGTGGNGAAGGTATPAGCARHGSDKAACENDKTGDKQNCAWRKGKDGEDDKETEKCRNGSFIVNKKLALIAVAFVSLLKF</sequence>
<evidence type="ECO:0000256" key="6">
    <source>
        <dbReference type="ARBA" id="ARBA00023136"/>
    </source>
</evidence>
<dbReference type="InterPro" id="IPR019609">
    <property type="entry name" value="Variant_surf_glycoprt_trypan_C"/>
</dbReference>
<keyword evidence="6" id="KW-0472">Membrane</keyword>